<dbReference type="PRINTS" id="PR00133">
    <property type="entry name" value="GLHYDRLASE3"/>
</dbReference>
<dbReference type="InterPro" id="IPR036881">
    <property type="entry name" value="Glyco_hydro_3_C_sf"/>
</dbReference>
<dbReference type="InterPro" id="IPR001764">
    <property type="entry name" value="Glyco_hydro_3_N"/>
</dbReference>
<accession>A0ABR8UV12</accession>
<dbReference type="PANTHER" id="PTHR42715:SF10">
    <property type="entry name" value="BETA-GLUCOSIDASE"/>
    <property type="match status" value="1"/>
</dbReference>
<feature type="compositionally biased region" description="Basic and acidic residues" evidence="3">
    <location>
        <begin position="869"/>
        <end position="884"/>
    </location>
</feature>
<dbReference type="Gene3D" id="3.20.20.300">
    <property type="entry name" value="Glycoside hydrolase, family 3, N-terminal domain"/>
    <property type="match status" value="1"/>
</dbReference>
<evidence type="ECO:0000256" key="3">
    <source>
        <dbReference type="SAM" id="MobiDB-lite"/>
    </source>
</evidence>
<comment type="similarity">
    <text evidence="1">Belongs to the glycosyl hydrolase 3 family.</text>
</comment>
<evidence type="ECO:0000256" key="2">
    <source>
        <dbReference type="ARBA" id="ARBA00022801"/>
    </source>
</evidence>
<evidence type="ECO:0000259" key="4">
    <source>
        <dbReference type="PROSITE" id="PS51820"/>
    </source>
</evidence>
<dbReference type="GO" id="GO:0016787">
    <property type="term" value="F:hydrolase activity"/>
    <property type="evidence" value="ECO:0007669"/>
    <property type="project" value="UniProtKB-KW"/>
</dbReference>
<dbReference type="Proteomes" id="UP000609874">
    <property type="component" value="Unassembled WGS sequence"/>
</dbReference>
<dbReference type="EMBL" id="JACSQD010000005">
    <property type="protein sequence ID" value="MBD7995926.1"/>
    <property type="molecule type" value="Genomic_DNA"/>
</dbReference>
<name>A0ABR8UV12_9MICC</name>
<dbReference type="InterPro" id="IPR002772">
    <property type="entry name" value="Glyco_hydro_3_C"/>
</dbReference>
<dbReference type="Pfam" id="PF07691">
    <property type="entry name" value="PA14"/>
    <property type="match status" value="1"/>
</dbReference>
<keyword evidence="6" id="KW-1185">Reference proteome</keyword>
<evidence type="ECO:0000256" key="1">
    <source>
        <dbReference type="ARBA" id="ARBA00005336"/>
    </source>
</evidence>
<keyword evidence="2 5" id="KW-0378">Hydrolase</keyword>
<dbReference type="Pfam" id="PF00933">
    <property type="entry name" value="Glyco_hydro_3"/>
    <property type="match status" value="1"/>
</dbReference>
<feature type="compositionally biased region" description="Basic and acidic residues" evidence="3">
    <location>
        <begin position="20"/>
        <end position="29"/>
    </location>
</feature>
<dbReference type="Gene3D" id="2.60.120.260">
    <property type="entry name" value="Galactose-binding domain-like"/>
    <property type="match status" value="1"/>
</dbReference>
<feature type="domain" description="PA14" evidence="4">
    <location>
        <begin position="498"/>
        <end position="660"/>
    </location>
</feature>
<feature type="region of interest" description="Disordered" evidence="3">
    <location>
        <begin position="1"/>
        <end position="43"/>
    </location>
</feature>
<dbReference type="Gene3D" id="3.40.50.1700">
    <property type="entry name" value="Glycoside hydrolase family 3 C-terminal domain"/>
    <property type="match status" value="1"/>
</dbReference>
<dbReference type="Pfam" id="PF14310">
    <property type="entry name" value="Fn3-like"/>
    <property type="match status" value="1"/>
</dbReference>
<dbReference type="Pfam" id="PF01915">
    <property type="entry name" value="Glyco_hydro_3_C"/>
    <property type="match status" value="1"/>
</dbReference>
<dbReference type="RefSeq" id="WP_191808225.1">
    <property type="nucleotide sequence ID" value="NZ_JACSQD010000005.1"/>
</dbReference>
<dbReference type="InterPro" id="IPR026891">
    <property type="entry name" value="Fn3-like"/>
</dbReference>
<reference evidence="5 6" key="1">
    <citation type="submission" date="2020-08" db="EMBL/GenBank/DDBJ databases">
        <title>A Genomic Blueprint of the Chicken Gut Microbiome.</title>
        <authorList>
            <person name="Gilroy R."/>
            <person name="Ravi A."/>
            <person name="Getino M."/>
            <person name="Pursley I."/>
            <person name="Horton D.L."/>
            <person name="Alikhan N.-F."/>
            <person name="Baker D."/>
            <person name="Gharbi K."/>
            <person name="Hall N."/>
            <person name="Watson M."/>
            <person name="Adriaenssens E.M."/>
            <person name="Foster-Nyarko E."/>
            <person name="Jarju S."/>
            <person name="Secka A."/>
            <person name="Antonio M."/>
            <person name="Oren A."/>
            <person name="Chaudhuri R."/>
            <person name="La Ragione R.M."/>
            <person name="Hildebrand F."/>
            <person name="Pallen M.J."/>
        </authorList>
    </citation>
    <scope>NUCLEOTIDE SEQUENCE [LARGE SCALE GENOMIC DNA]</scope>
    <source>
        <strain evidence="5 6">Sa2CUA1</strain>
    </source>
</reference>
<dbReference type="SUPFAM" id="SSF52279">
    <property type="entry name" value="Beta-D-glucan exohydrolase, C-terminal domain"/>
    <property type="match status" value="1"/>
</dbReference>
<evidence type="ECO:0000313" key="6">
    <source>
        <dbReference type="Proteomes" id="UP000609874"/>
    </source>
</evidence>
<feature type="region of interest" description="Disordered" evidence="3">
    <location>
        <begin position="839"/>
        <end position="886"/>
    </location>
</feature>
<gene>
    <name evidence="5" type="ORF">H9639_11510</name>
</gene>
<dbReference type="InterPro" id="IPR050288">
    <property type="entry name" value="Cellulose_deg_GH3"/>
</dbReference>
<dbReference type="SMART" id="SM01217">
    <property type="entry name" value="Fn3_like"/>
    <property type="match status" value="1"/>
</dbReference>
<sequence length="993" mass="105556">MKRPAPPPAGLTALFHKNGRRTDSAENSRPKTPGTSPRRRPRARIVAAVVCALALVAPTTASAHRNNQPQPQVSYWDTDQSATARATALLEQMTLDEKVDMLHGELNNDYGFYNAPIERLGIPALTMTDGRNGVRLGSPQFNGGRSTLLPSAISAAASWDADVADLHAGITADEAFRTGMNTVLSPSINIARVPQNGRNFESFGEDPLLMSAMGNAWNGTVQEYGGLLGNIQDWAVYTQEYNRLQDINMVVDERTLQEIYNRPFAEVVNGTHPGSVMCGFNKVNGEYSCGNDYLINQVLKEQYGFQGFVVSDYNAAHETQDINAGLDQDQPGNYTPGQVGNCLFCQPLIDAVNAGTVSIERIDDAVLRILRPMIGLGLFDRNLDQLPIDEALHNTQSAEAAAQGMVLLKNDDVLPLSEDLGSIAVIGTDADEVVQGGGSSHIANPTSATSPLAGIQERLAGTGTEVTYVPGTDPVTSAALLPGAAPIPSSFMTPAGGGGGTGLSAQYYLNQDFSGDPYLDRVEPYVGLNTGFYAFSGLNANSPHFPDIPQDLNANISARWSATLTAPVTGTYELQVVTNGKTTLTVDGTEVVNVADFFTPTAAQQNQIVSVPLDFTAGSTHSVELTYVYDTSSAWNQVESQLKLGWVPPEGVVLPQAASAAEQAAGSDAAVVLVRDYSTEGGDLSTLELPNWQADLIRTVGAANPNTVVVMTVGGVVEVVDWQDAVGGVIHGWYPGQNQGTAIANVLFGDVNPSGKLPVTLPVSAEQTPVSTPAQYPGVDGLNAEYAEGIFVGYRGYQQFGIEPAYPFGYGLSYTSFDYSDLRITCKVYNTGGKSGTFDALEGEAETPGADADPGDSSTGTPLHGGNRGWDKGNGHHHGWDKGKSCRNKPLQASVRITNTGDTAGSEVVQAYATANPNAPVQMAPKSLAGWNKVDLEPGESTRVRIPLDIEAFSYWDVDTDRWVTPAGTVQVQVGPNSADTPLTADLRIRSHR</sequence>
<protein>
    <submittedName>
        <fullName evidence="5">Glycoside hydrolase family 3 C-terminal domain-containing protein</fullName>
    </submittedName>
</protein>
<dbReference type="SMART" id="SM00758">
    <property type="entry name" value="PA14"/>
    <property type="match status" value="1"/>
</dbReference>
<evidence type="ECO:0000313" key="5">
    <source>
        <dbReference type="EMBL" id="MBD7995926.1"/>
    </source>
</evidence>
<comment type="caution">
    <text evidence="5">The sequence shown here is derived from an EMBL/GenBank/DDBJ whole genome shotgun (WGS) entry which is preliminary data.</text>
</comment>
<dbReference type="SUPFAM" id="SSF51445">
    <property type="entry name" value="(Trans)glycosidases"/>
    <property type="match status" value="1"/>
</dbReference>
<dbReference type="PROSITE" id="PS51820">
    <property type="entry name" value="PA14"/>
    <property type="match status" value="1"/>
</dbReference>
<dbReference type="InterPro" id="IPR013783">
    <property type="entry name" value="Ig-like_fold"/>
</dbReference>
<organism evidence="5 6">
    <name type="scientific">Arthrobacter gallicola</name>
    <dbReference type="NCBI Taxonomy" id="2762225"/>
    <lineage>
        <taxon>Bacteria</taxon>
        <taxon>Bacillati</taxon>
        <taxon>Actinomycetota</taxon>
        <taxon>Actinomycetes</taxon>
        <taxon>Micrococcales</taxon>
        <taxon>Micrococcaceae</taxon>
        <taxon>Arthrobacter</taxon>
    </lineage>
</organism>
<proteinExistence type="inferred from homology"/>
<dbReference type="InterPro" id="IPR036962">
    <property type="entry name" value="Glyco_hydro_3_N_sf"/>
</dbReference>
<dbReference type="InterPro" id="IPR011658">
    <property type="entry name" value="PA14_dom"/>
</dbReference>
<dbReference type="InterPro" id="IPR017853">
    <property type="entry name" value="GH"/>
</dbReference>
<dbReference type="InterPro" id="IPR037524">
    <property type="entry name" value="PA14/GLEYA"/>
</dbReference>
<dbReference type="Gene3D" id="2.60.40.10">
    <property type="entry name" value="Immunoglobulins"/>
    <property type="match status" value="1"/>
</dbReference>
<dbReference type="PANTHER" id="PTHR42715">
    <property type="entry name" value="BETA-GLUCOSIDASE"/>
    <property type="match status" value="1"/>
</dbReference>